<evidence type="ECO:0000256" key="1">
    <source>
        <dbReference type="ARBA" id="ARBA00023186"/>
    </source>
</evidence>
<dbReference type="SUPFAM" id="SSF46565">
    <property type="entry name" value="Chaperone J-domain"/>
    <property type="match status" value="1"/>
</dbReference>
<dbReference type="Proteomes" id="UP000295645">
    <property type="component" value="Unassembled WGS sequence"/>
</dbReference>
<keyword evidence="5" id="KW-1185">Reference proteome</keyword>
<gene>
    <name evidence="4" type="ORF">EC912_101642</name>
</gene>
<dbReference type="RefSeq" id="WP_132141669.1">
    <property type="nucleotide sequence ID" value="NZ_SMCS01000001.1"/>
</dbReference>
<dbReference type="InterPro" id="IPR036869">
    <property type="entry name" value="J_dom_sf"/>
</dbReference>
<dbReference type="Gene3D" id="1.10.287.110">
    <property type="entry name" value="DnaJ domain"/>
    <property type="match status" value="1"/>
</dbReference>
<dbReference type="PROSITE" id="PS50076">
    <property type="entry name" value="DNAJ_2"/>
    <property type="match status" value="1"/>
</dbReference>
<dbReference type="Pfam" id="PF00226">
    <property type="entry name" value="DnaJ"/>
    <property type="match status" value="1"/>
</dbReference>
<feature type="region of interest" description="Disordered" evidence="2">
    <location>
        <begin position="72"/>
        <end position="95"/>
    </location>
</feature>
<name>A0A4R3YWU4_9GAMM</name>
<evidence type="ECO:0000259" key="3">
    <source>
        <dbReference type="PROSITE" id="PS50076"/>
    </source>
</evidence>
<evidence type="ECO:0000313" key="4">
    <source>
        <dbReference type="EMBL" id="TCV97625.1"/>
    </source>
</evidence>
<feature type="domain" description="J" evidence="3">
    <location>
        <begin position="9"/>
        <end position="70"/>
    </location>
</feature>
<dbReference type="AlphaFoldDB" id="A0A4R3YWU4"/>
<keyword evidence="1" id="KW-0143">Chaperone</keyword>
<dbReference type="OrthoDB" id="6028181at2"/>
<sequence length="210" mass="22889">MSSETDFLDLYQKLGVSPGCDVAEFKQAYRRHIAQLHPDRAGNASVDAGELQRVIAQYGAAMDFLRRHGRLPGAAPSRGGAANEPVVPQRVSEPRTAPPRFRARLVLIGIVLVVGIVLWQLDPLAPAGDSGTGTAPEDVESKPASHTNVSTIALGMSQDEVRAIEGEPMIMHDDQWDYGPSWIRFEHGKVVDWYSSPMHTLSTPSARPSR</sequence>
<comment type="caution">
    <text evidence="4">The sequence shown here is derived from an EMBL/GenBank/DDBJ whole genome shotgun (WGS) entry which is preliminary data.</text>
</comment>
<accession>A0A4R3YWU4</accession>
<dbReference type="EMBL" id="SMCS01000001">
    <property type="protein sequence ID" value="TCV97625.1"/>
    <property type="molecule type" value="Genomic_DNA"/>
</dbReference>
<proteinExistence type="predicted"/>
<protein>
    <submittedName>
        <fullName evidence="4">DnaJ-like protein</fullName>
    </submittedName>
</protein>
<evidence type="ECO:0000313" key="5">
    <source>
        <dbReference type="Proteomes" id="UP000295645"/>
    </source>
</evidence>
<organism evidence="4 5">
    <name type="scientific">Luteibacter rhizovicinus</name>
    <dbReference type="NCBI Taxonomy" id="242606"/>
    <lineage>
        <taxon>Bacteria</taxon>
        <taxon>Pseudomonadati</taxon>
        <taxon>Pseudomonadota</taxon>
        <taxon>Gammaproteobacteria</taxon>
        <taxon>Lysobacterales</taxon>
        <taxon>Rhodanobacteraceae</taxon>
        <taxon>Luteibacter</taxon>
    </lineage>
</organism>
<dbReference type="CDD" id="cd06257">
    <property type="entry name" value="DnaJ"/>
    <property type="match status" value="1"/>
</dbReference>
<evidence type="ECO:0000256" key="2">
    <source>
        <dbReference type="SAM" id="MobiDB-lite"/>
    </source>
</evidence>
<reference evidence="4 5" key="1">
    <citation type="submission" date="2019-03" db="EMBL/GenBank/DDBJ databases">
        <title>Above-ground endophytic microbial communities from plants in different locations in the United States.</title>
        <authorList>
            <person name="Frank C."/>
        </authorList>
    </citation>
    <scope>NUCLEOTIDE SEQUENCE [LARGE SCALE GENOMIC DNA]</scope>
    <source>
        <strain evidence="4 5">LP_13_YM</strain>
    </source>
</reference>
<dbReference type="InterPro" id="IPR001623">
    <property type="entry name" value="DnaJ_domain"/>
</dbReference>